<evidence type="ECO:0000313" key="5">
    <source>
        <dbReference type="Proteomes" id="UP000095392"/>
    </source>
</evidence>
<proteinExistence type="predicted"/>
<dbReference type="SUPFAM" id="SSF46955">
    <property type="entry name" value="Putative DNA-binding domain"/>
    <property type="match status" value="1"/>
</dbReference>
<dbReference type="Gene3D" id="3.40.50.300">
    <property type="entry name" value="P-loop containing nucleotide triphosphate hydrolases"/>
    <property type="match status" value="1"/>
</dbReference>
<dbReference type="InterPro" id="IPR009061">
    <property type="entry name" value="DNA-bd_dom_put_sf"/>
</dbReference>
<dbReference type="InterPro" id="IPR050678">
    <property type="entry name" value="DNA_Partitioning_ATPase"/>
</dbReference>
<dbReference type="GeneID" id="56269362"/>
<dbReference type="Pfam" id="PF13614">
    <property type="entry name" value="AAA_31"/>
    <property type="match status" value="1"/>
</dbReference>
<dbReference type="CDD" id="cd02042">
    <property type="entry name" value="ParAB_family"/>
    <property type="match status" value="1"/>
</dbReference>
<gene>
    <name evidence="2" type="ORF">AVL55_10280</name>
    <name evidence="3" type="ORF">BFV95_4387</name>
</gene>
<keyword evidence="5" id="KW-1185">Reference proteome</keyword>
<protein>
    <submittedName>
        <fullName evidence="3">CobQ/CobB/MinD/ParA nucleotide binding domain protein</fullName>
    </submittedName>
    <submittedName>
        <fullName evidence="2">Replication protein A</fullName>
    </submittedName>
</protein>
<evidence type="ECO:0000313" key="2">
    <source>
        <dbReference type="EMBL" id="AMJ98518.1"/>
    </source>
</evidence>
<dbReference type="PANTHER" id="PTHR13696:SF52">
    <property type="entry name" value="PARA FAMILY PROTEIN CT_582"/>
    <property type="match status" value="1"/>
</dbReference>
<evidence type="ECO:0000259" key="1">
    <source>
        <dbReference type="Pfam" id="PF13614"/>
    </source>
</evidence>
<dbReference type="EMBL" id="MIPY01000041">
    <property type="protein sequence ID" value="OES25705.1"/>
    <property type="molecule type" value="Genomic_DNA"/>
</dbReference>
<reference evidence="3 5" key="2">
    <citation type="submission" date="2016-09" db="EMBL/GenBank/DDBJ databases">
        <title>Draft Genome Sequence of four Alteromonas macleodii strains isolated from copper coupons and grown long-term at elevated copper levels.</title>
        <authorList>
            <person name="Cusick K."/>
            <person name="Dale J."/>
            <person name="Little B."/>
            <person name="Biffinger J."/>
        </authorList>
    </citation>
    <scope>NUCLEOTIDE SEQUENCE [LARGE SCALE GENOMIC DNA]</scope>
    <source>
        <strain evidence="3 5">KCP01</strain>
    </source>
</reference>
<dbReference type="SUPFAM" id="SSF52540">
    <property type="entry name" value="P-loop containing nucleoside triphosphate hydrolases"/>
    <property type="match status" value="1"/>
</dbReference>
<sequence>MSETSLKAVTNAMDLLIQQARQAGISPHSIRRMRLFSTKEVCNIIGKSTTTLYNAEESGVIEPPERDPATGRRIGYTLEQVNILRNHFGIVPKAKRNNPNERLGITTALYNFKGGVGKTTTAVNISQYAALQGYRTLLIDMDSQASTTALFGIIADEEISENETVLPYTLYGEKNSLSYAVRPTHFDNLYIIPANQHLSSSEFEAVSQISGGSQEDALEYFQRLKDGIDTIKDEFDFIFVDAPPSLGIIGIQTLLSVDNIIIPCPPRMLDFVSTRQFLETATQYVTRVAEDKTFNSIKVMASMYDRRNTMSREFMEVMNSVLGTHMYANQMLHSESIDNSSAVFQTPWEAEKPDKRITDNMRSLFNEVINDLTLRNGNNG</sequence>
<reference evidence="2 4" key="1">
    <citation type="submission" date="2015-12" db="EMBL/GenBank/DDBJ databases">
        <authorList>
            <person name="Shamseldin A."/>
            <person name="Moawad H."/>
            <person name="Abd El-Rahim W.M."/>
            <person name="Sadowsky M.J."/>
        </authorList>
    </citation>
    <scope>NUCLEOTIDE SEQUENCE [LARGE SCALE GENOMIC DNA]</scope>
    <source>
        <strain evidence="2 4">D7</strain>
    </source>
</reference>
<name>A0A126Q257_ALTMA</name>
<dbReference type="PANTHER" id="PTHR13696">
    <property type="entry name" value="P-LOOP CONTAINING NUCLEOSIDE TRIPHOSPHATE HYDROLASE"/>
    <property type="match status" value="1"/>
</dbReference>
<organism evidence="2 4">
    <name type="scientific">Alteromonas macleodii</name>
    <name type="common">Pseudoalteromonas macleodii</name>
    <dbReference type="NCBI Taxonomy" id="28108"/>
    <lineage>
        <taxon>Bacteria</taxon>
        <taxon>Pseudomonadati</taxon>
        <taxon>Pseudomonadota</taxon>
        <taxon>Gammaproteobacteria</taxon>
        <taxon>Alteromonadales</taxon>
        <taxon>Alteromonadaceae</taxon>
        <taxon>Alteromonas/Salinimonas group</taxon>
        <taxon>Alteromonas</taxon>
    </lineage>
</organism>
<feature type="domain" description="AAA" evidence="1">
    <location>
        <begin position="108"/>
        <end position="283"/>
    </location>
</feature>
<dbReference type="AlphaFoldDB" id="A0A126Q257"/>
<evidence type="ECO:0000313" key="3">
    <source>
        <dbReference type="EMBL" id="OES25705.1"/>
    </source>
</evidence>
<accession>A0A126Q257</accession>
<dbReference type="InterPro" id="IPR027417">
    <property type="entry name" value="P-loop_NTPase"/>
</dbReference>
<dbReference type="OrthoDB" id="8950613at2"/>
<dbReference type="PATRIC" id="fig|28108.61.peg.4507"/>
<dbReference type="Proteomes" id="UP000063991">
    <property type="component" value="Chromosome"/>
</dbReference>
<dbReference type="EMBL" id="CP014323">
    <property type="protein sequence ID" value="AMJ98518.1"/>
    <property type="molecule type" value="Genomic_DNA"/>
</dbReference>
<dbReference type="InterPro" id="IPR025669">
    <property type="entry name" value="AAA_dom"/>
</dbReference>
<dbReference type="Proteomes" id="UP000095392">
    <property type="component" value="Unassembled WGS sequence"/>
</dbReference>
<evidence type="ECO:0000313" key="4">
    <source>
        <dbReference type="Proteomes" id="UP000063991"/>
    </source>
</evidence>
<dbReference type="RefSeq" id="WP_015068765.1">
    <property type="nucleotide sequence ID" value="NZ_CP014323.1"/>
</dbReference>